<feature type="coiled-coil region" evidence="1">
    <location>
        <begin position="33"/>
        <end position="60"/>
    </location>
</feature>
<organism evidence="2">
    <name type="scientific">Aeromonas sobria</name>
    <dbReference type="NCBI Taxonomy" id="646"/>
    <lineage>
        <taxon>Bacteria</taxon>
        <taxon>Pseudomonadati</taxon>
        <taxon>Pseudomonadota</taxon>
        <taxon>Gammaproteobacteria</taxon>
        <taxon>Aeromonadales</taxon>
        <taxon>Aeromonadaceae</taxon>
        <taxon>Aeromonas</taxon>
    </lineage>
</organism>
<dbReference type="AlphaFoldDB" id="A0A2H4ZHT0"/>
<evidence type="ECO:0000313" key="2">
    <source>
        <dbReference type="EMBL" id="AUF80789.1"/>
    </source>
</evidence>
<geneLocation type="plasmid" evidence="2">
    <name>pTM18-2</name>
</geneLocation>
<accession>A0A2H4ZHT0</accession>
<dbReference type="EMBL" id="MF770241">
    <property type="protein sequence ID" value="AUF80789.1"/>
    <property type="molecule type" value="Genomic_DNA"/>
</dbReference>
<keyword evidence="1" id="KW-0175">Coiled coil</keyword>
<sequence length="89" mass="9701">MGRHKNHIIDALNSIAKAQSELAKTVDKHSLIIESQGQDIAALEQRVMELRNSAIQAEIANGSPTNVVANKYGVSSARVSQIAPRRRLN</sequence>
<proteinExistence type="predicted"/>
<keyword evidence="2" id="KW-0614">Plasmid</keyword>
<reference evidence="2" key="1">
    <citation type="journal article" date="2017" name="Front. Microbiol.">
        <title>Strong Genomic and Phenotypic Heterogeneity in the Aeromonas sobria Species Complex.</title>
        <authorList>
            <person name="Gauthier J."/>
            <person name="Vincent A.T."/>
            <person name="Charette S.J."/>
            <person name="Derome N."/>
        </authorList>
    </citation>
    <scope>NUCLEOTIDE SEQUENCE</scope>
    <source>
        <strain evidence="2">TM18</strain>
        <plasmid evidence="2">pTM18-2</plasmid>
    </source>
</reference>
<dbReference type="RefSeq" id="WP_157830826.1">
    <property type="nucleotide sequence ID" value="NZ_MF770241.1"/>
</dbReference>
<name>A0A2H4ZHT0_AERSO</name>
<evidence type="ECO:0000256" key="1">
    <source>
        <dbReference type="SAM" id="Coils"/>
    </source>
</evidence>
<protein>
    <submittedName>
        <fullName evidence="2">Uncharacterized protein</fullName>
    </submittedName>
</protein>